<gene>
    <name evidence="2" type="ORF">AGLY_007570</name>
</gene>
<organism evidence="2 3">
    <name type="scientific">Aphis glycines</name>
    <name type="common">Soybean aphid</name>
    <dbReference type="NCBI Taxonomy" id="307491"/>
    <lineage>
        <taxon>Eukaryota</taxon>
        <taxon>Metazoa</taxon>
        <taxon>Ecdysozoa</taxon>
        <taxon>Arthropoda</taxon>
        <taxon>Hexapoda</taxon>
        <taxon>Insecta</taxon>
        <taxon>Pterygota</taxon>
        <taxon>Neoptera</taxon>
        <taxon>Paraneoptera</taxon>
        <taxon>Hemiptera</taxon>
        <taxon>Sternorrhyncha</taxon>
        <taxon>Aphidomorpha</taxon>
        <taxon>Aphidoidea</taxon>
        <taxon>Aphididae</taxon>
        <taxon>Aphidini</taxon>
        <taxon>Aphis</taxon>
        <taxon>Aphis</taxon>
    </lineage>
</organism>
<dbReference type="SUPFAM" id="SSF56327">
    <property type="entry name" value="LDH C-terminal domain-like"/>
    <property type="match status" value="1"/>
</dbReference>
<dbReference type="EMBL" id="VYZN01000025">
    <property type="protein sequence ID" value="KAE9535669.1"/>
    <property type="molecule type" value="Genomic_DNA"/>
</dbReference>
<accession>A0A6G0TMG2</accession>
<evidence type="ECO:0008006" key="4">
    <source>
        <dbReference type="Google" id="ProtNLM"/>
    </source>
</evidence>
<dbReference type="InterPro" id="IPR015955">
    <property type="entry name" value="Lactate_DH/Glyco_Ohase_4_C"/>
</dbReference>
<evidence type="ECO:0000313" key="3">
    <source>
        <dbReference type="Proteomes" id="UP000475862"/>
    </source>
</evidence>
<comment type="caution">
    <text evidence="2">The sequence shown here is derived from an EMBL/GenBank/DDBJ whole genome shotgun (WGS) entry which is preliminary data.</text>
</comment>
<keyword evidence="1" id="KW-0560">Oxidoreductase</keyword>
<dbReference type="Gene3D" id="3.40.50.720">
    <property type="entry name" value="NAD(P)-binding Rossmann-like Domain"/>
    <property type="match status" value="1"/>
</dbReference>
<dbReference type="GO" id="GO:0006108">
    <property type="term" value="P:malate metabolic process"/>
    <property type="evidence" value="ECO:0007669"/>
    <property type="project" value="InterPro"/>
</dbReference>
<name>A0A6G0TMG2_APHGL</name>
<keyword evidence="3" id="KW-1185">Reference proteome</keyword>
<dbReference type="InterPro" id="IPR010945">
    <property type="entry name" value="Malate_DH_type2"/>
</dbReference>
<reference evidence="2 3" key="1">
    <citation type="submission" date="2019-08" db="EMBL/GenBank/DDBJ databases">
        <title>The genome of the soybean aphid Biotype 1, its phylome, world population structure and adaptation to the North American continent.</title>
        <authorList>
            <person name="Giordano R."/>
            <person name="Donthu R.K."/>
            <person name="Hernandez A.G."/>
            <person name="Wright C.L."/>
            <person name="Zimin A.V."/>
        </authorList>
    </citation>
    <scope>NUCLEOTIDE SEQUENCE [LARGE SCALE GENOMIC DNA]</scope>
    <source>
        <tissue evidence="2">Whole aphids</tissue>
    </source>
</reference>
<protein>
    <recommendedName>
        <fullName evidence="4">Lactate/malate dehydrogenase C-terminal domain-containing protein</fullName>
    </recommendedName>
</protein>
<dbReference type="OrthoDB" id="1510206at2759"/>
<dbReference type="GO" id="GO:0016616">
    <property type="term" value="F:oxidoreductase activity, acting on the CH-OH group of donors, NAD or NADP as acceptor"/>
    <property type="evidence" value="ECO:0007669"/>
    <property type="project" value="InterPro"/>
</dbReference>
<evidence type="ECO:0000313" key="2">
    <source>
        <dbReference type="EMBL" id="KAE9535669.1"/>
    </source>
</evidence>
<proteinExistence type="predicted"/>
<dbReference type="GO" id="GO:0016615">
    <property type="term" value="F:malate dehydrogenase activity"/>
    <property type="evidence" value="ECO:0007669"/>
    <property type="project" value="InterPro"/>
</dbReference>
<sequence length="330" mass="37879">MGFIVTKVVISVDHSVLSIELAFNILQRKVFADNKLDVFILTLDVNEVNETVEHIKKCCFSNLNEIIVTGDYLEAFSKADYLLLMTNLNAADHKVFENVQNLEHVFIKAKSFDLLANSNARIVVMGQWSNTWLQIFAEVATRLDKCNFTGLSRHHVSKALGLIARKLDCEMQELSDVYVWGKHYLDIIDAKKKTKFGPGKYDLQCTVKTQNVMDLLPSNWIDNFFTPQFEVQTVKTYRQCVISAVCHHIIDWCRGTGDRAVCMTLLVHKPGNINDCVFSSYPVVISKSGKISVRDIKPDSLQFVKLYRYFENQQKERCLIRNYINDYNIA</sequence>
<dbReference type="AlphaFoldDB" id="A0A6G0TMG2"/>
<dbReference type="PANTHER" id="PTHR23382">
    <property type="entry name" value="MALATE DEHYDROGENASE"/>
    <property type="match status" value="1"/>
</dbReference>
<dbReference type="Gene3D" id="3.90.110.10">
    <property type="entry name" value="Lactate dehydrogenase/glycoside hydrolase, family 4, C-terminal"/>
    <property type="match status" value="1"/>
</dbReference>
<evidence type="ECO:0000256" key="1">
    <source>
        <dbReference type="ARBA" id="ARBA00023002"/>
    </source>
</evidence>
<dbReference type="Proteomes" id="UP000475862">
    <property type="component" value="Unassembled WGS sequence"/>
</dbReference>